<organism evidence="1 2">
    <name type="scientific">Mesorhizobium qingshengii</name>
    <dbReference type="NCBI Taxonomy" id="1165689"/>
    <lineage>
        <taxon>Bacteria</taxon>
        <taxon>Pseudomonadati</taxon>
        <taxon>Pseudomonadota</taxon>
        <taxon>Alphaproteobacteria</taxon>
        <taxon>Hyphomicrobiales</taxon>
        <taxon>Phyllobacteriaceae</taxon>
        <taxon>Mesorhizobium</taxon>
    </lineage>
</organism>
<comment type="caution">
    <text evidence="1">The sequence shown here is derived from an EMBL/GenBank/DDBJ whole genome shotgun (WGS) entry which is preliminary data.</text>
</comment>
<proteinExistence type="predicted"/>
<evidence type="ECO:0008006" key="3">
    <source>
        <dbReference type="Google" id="ProtNLM"/>
    </source>
</evidence>
<accession>A0ABT4QSQ1</accession>
<name>A0ABT4QSQ1_9HYPH</name>
<sequence>MAGNLISETLEAWRSVISLLADRRRSRAATREFWAMGMDECTGILNDIGLSRSEFDDAMRLPYASEDLLSSAMRSVGIDPDSFQSLQAHCFMSRTCITCPHRRQCHGHLAAFDFESHYQDFCPNSQNFADLLRNGPSTQSAAKSA</sequence>
<reference evidence="1" key="1">
    <citation type="submission" date="2022-11" db="EMBL/GenBank/DDBJ databases">
        <authorList>
            <person name="Coimbra C."/>
        </authorList>
    </citation>
    <scope>NUCLEOTIDE SEQUENCE</scope>
    <source>
        <strain evidence="1">Jales19</strain>
    </source>
</reference>
<evidence type="ECO:0000313" key="2">
    <source>
        <dbReference type="Proteomes" id="UP001152178"/>
    </source>
</evidence>
<keyword evidence="2" id="KW-1185">Reference proteome</keyword>
<dbReference type="EMBL" id="JAPFQA010000003">
    <property type="protein sequence ID" value="MCZ8544534.1"/>
    <property type="molecule type" value="Genomic_DNA"/>
</dbReference>
<protein>
    <recommendedName>
        <fullName evidence="3">TniQ protein</fullName>
    </recommendedName>
</protein>
<dbReference type="Proteomes" id="UP001152178">
    <property type="component" value="Unassembled WGS sequence"/>
</dbReference>
<evidence type="ECO:0000313" key="1">
    <source>
        <dbReference type="EMBL" id="MCZ8544534.1"/>
    </source>
</evidence>
<dbReference type="RefSeq" id="WP_269905080.1">
    <property type="nucleotide sequence ID" value="NZ_JAPFQA010000003.1"/>
</dbReference>
<gene>
    <name evidence="1" type="ORF">OOJ09_10105</name>
</gene>